<feature type="signal peptide" evidence="12">
    <location>
        <begin position="1"/>
        <end position="19"/>
    </location>
</feature>
<keyword evidence="5 12" id="KW-0732">Signal</keyword>
<dbReference type="InterPro" id="IPR012910">
    <property type="entry name" value="Plug_dom"/>
</dbReference>
<evidence type="ECO:0000259" key="14">
    <source>
        <dbReference type="Pfam" id="PF07715"/>
    </source>
</evidence>
<dbReference type="InterPro" id="IPR039426">
    <property type="entry name" value="TonB-dep_rcpt-like"/>
</dbReference>
<comment type="subcellular location">
    <subcellularLocation>
        <location evidence="1 10">Cell outer membrane</location>
        <topology evidence="1 10">Multi-pass membrane protein</topology>
    </subcellularLocation>
</comment>
<dbReference type="GO" id="GO:0015344">
    <property type="term" value="F:siderophore uptake transmembrane transporter activity"/>
    <property type="evidence" value="ECO:0007669"/>
    <property type="project" value="TreeGrafter"/>
</dbReference>
<dbReference type="AlphaFoldDB" id="A0AAU8H083"/>
<evidence type="ECO:0000256" key="6">
    <source>
        <dbReference type="ARBA" id="ARBA00023077"/>
    </source>
</evidence>
<protein>
    <submittedName>
        <fullName evidence="15">TonB-dependent receptor</fullName>
    </submittedName>
</protein>
<dbReference type="GO" id="GO:0044718">
    <property type="term" value="P:siderophore transmembrane transport"/>
    <property type="evidence" value="ECO:0007669"/>
    <property type="project" value="TreeGrafter"/>
</dbReference>
<evidence type="ECO:0000259" key="13">
    <source>
        <dbReference type="Pfam" id="PF00593"/>
    </source>
</evidence>
<keyword evidence="8 15" id="KW-0675">Receptor</keyword>
<keyword evidence="2 10" id="KW-0813">Transport</keyword>
<evidence type="ECO:0000256" key="8">
    <source>
        <dbReference type="ARBA" id="ARBA00023170"/>
    </source>
</evidence>
<evidence type="ECO:0000256" key="10">
    <source>
        <dbReference type="PROSITE-ProRule" id="PRU01360"/>
    </source>
</evidence>
<accession>A0AAU8H083</accession>
<dbReference type="KEGG" id="taut:V4D30_01915"/>
<dbReference type="PANTHER" id="PTHR30069">
    <property type="entry name" value="TONB-DEPENDENT OUTER MEMBRANE RECEPTOR"/>
    <property type="match status" value="1"/>
</dbReference>
<dbReference type="Pfam" id="PF07715">
    <property type="entry name" value="Plug"/>
    <property type="match status" value="1"/>
</dbReference>
<gene>
    <name evidence="15" type="ORF">V4D30_01915</name>
</gene>
<reference evidence="15" key="1">
    <citation type="submission" date="2024-01" db="EMBL/GenBank/DDBJ databases">
        <title>The first autotrophic representatives of the genus Thermodesulfovibrio.</title>
        <authorList>
            <person name="Maltseva A.I."/>
            <person name="Elcheninov A.G."/>
            <person name="Kublanov I.V."/>
            <person name="Lebedinsky A.V."/>
            <person name="Frolov E.N."/>
        </authorList>
    </citation>
    <scope>NUCLEOTIDE SEQUENCE</scope>
    <source>
        <strain evidence="15">3907-1M</strain>
    </source>
</reference>
<dbReference type="InterPro" id="IPR036942">
    <property type="entry name" value="Beta-barrel_TonB_sf"/>
</dbReference>
<feature type="chain" id="PRO_5043919268" evidence="12">
    <location>
        <begin position="20"/>
        <end position="659"/>
    </location>
</feature>
<evidence type="ECO:0000256" key="4">
    <source>
        <dbReference type="ARBA" id="ARBA00022692"/>
    </source>
</evidence>
<sequence length="659" mass="74479">MIFLFFLCFFLLFYQPILAAETQLDEIVVTATRIEEPKKDVPYSVQVITQEEIKNSTAKNAGDLITESAIGHIHKYPGLLTSKIGLRGFWTDLFDDLKSRVLVLINGNRAGTVNLATIPIDDIERIEIVKGPASVLYGSSAMGGVINIITKQGKEEGIHGSAGIESGSWQFWKTKAELNGKKGDFDFYLSGSRSAIDDYSAKNYGKIENTGYNDESLSARLGYSFFDKQHISFGFQHWKGWKIGSPGARYSPDPDDYKDIERNRFDLEYKTETLKAGYYFTRDTREDYEGSIAGAWETPNDITLKKTTTQGASIQKIFSIDDHRVIIGGQWDRIEIKSSRNKGAPYNPNSEYDSYGVFTEGRLSFFNKKLFLNAGVRYDYFENEILPTEGINSLKPRKESLDHVTIRGGILYKIIENLSIKANAGTAFRAPAPDELAADYVSSWGTHYLGNPNLKPEKSRSYDVGVSYAKDFLNTELTFFNSEFRDKILSYYDSILNAQTFKNVSGATIQGIEGSISYDIGLSSGLSLSLKPFVNFTYHTRYSTKDESEIQKYGKTLQYTPKCIASFGIMAGKDKWDLRLIANYNADEKVVDWNPSSKNYGKVVDKSDFTVVNLKGSYRPVKNLEFTLSVENLFDRAYEYVQYYPMPRRTITGGVRWLF</sequence>
<organism evidence="15">
    <name type="scientific">Thermodesulfovibrio autotrophicus</name>
    <dbReference type="NCBI Taxonomy" id="3118333"/>
    <lineage>
        <taxon>Bacteria</taxon>
        <taxon>Pseudomonadati</taxon>
        <taxon>Nitrospirota</taxon>
        <taxon>Thermodesulfovibrionia</taxon>
        <taxon>Thermodesulfovibrionales</taxon>
        <taxon>Thermodesulfovibrionaceae</taxon>
        <taxon>Thermodesulfovibrio</taxon>
    </lineage>
</organism>
<feature type="domain" description="TonB-dependent receptor-like beta-barrel" evidence="13">
    <location>
        <begin position="215"/>
        <end position="633"/>
    </location>
</feature>
<dbReference type="CDD" id="cd01347">
    <property type="entry name" value="ligand_gated_channel"/>
    <property type="match status" value="1"/>
</dbReference>
<dbReference type="Pfam" id="PF00593">
    <property type="entry name" value="TonB_dep_Rec_b-barrel"/>
    <property type="match status" value="1"/>
</dbReference>
<keyword evidence="7 10" id="KW-0472">Membrane</keyword>
<dbReference type="InterPro" id="IPR000531">
    <property type="entry name" value="Beta-barrel_TonB"/>
</dbReference>
<keyword evidence="3 10" id="KW-1134">Transmembrane beta strand</keyword>
<dbReference type="Gene3D" id="2.40.170.20">
    <property type="entry name" value="TonB-dependent receptor, beta-barrel domain"/>
    <property type="match status" value="1"/>
</dbReference>
<dbReference type="GO" id="GO:0009279">
    <property type="term" value="C:cell outer membrane"/>
    <property type="evidence" value="ECO:0007669"/>
    <property type="project" value="UniProtKB-SubCell"/>
</dbReference>
<evidence type="ECO:0000256" key="2">
    <source>
        <dbReference type="ARBA" id="ARBA00022448"/>
    </source>
</evidence>
<evidence type="ECO:0000256" key="7">
    <source>
        <dbReference type="ARBA" id="ARBA00023136"/>
    </source>
</evidence>
<dbReference type="Gene3D" id="2.170.130.10">
    <property type="entry name" value="TonB-dependent receptor, plug domain"/>
    <property type="match status" value="1"/>
</dbReference>
<dbReference type="EMBL" id="CP144373">
    <property type="protein sequence ID" value="XCH47044.1"/>
    <property type="molecule type" value="Genomic_DNA"/>
</dbReference>
<evidence type="ECO:0000256" key="11">
    <source>
        <dbReference type="RuleBase" id="RU003357"/>
    </source>
</evidence>
<evidence type="ECO:0000256" key="3">
    <source>
        <dbReference type="ARBA" id="ARBA00022452"/>
    </source>
</evidence>
<evidence type="ECO:0000313" key="15">
    <source>
        <dbReference type="EMBL" id="XCH47044.1"/>
    </source>
</evidence>
<evidence type="ECO:0000256" key="1">
    <source>
        <dbReference type="ARBA" id="ARBA00004571"/>
    </source>
</evidence>
<keyword evidence="9 10" id="KW-0998">Cell outer membrane</keyword>
<comment type="similarity">
    <text evidence="10 11">Belongs to the TonB-dependent receptor family.</text>
</comment>
<dbReference type="InterPro" id="IPR037066">
    <property type="entry name" value="Plug_dom_sf"/>
</dbReference>
<feature type="domain" description="TonB-dependent receptor plug" evidence="14">
    <location>
        <begin position="37"/>
        <end position="145"/>
    </location>
</feature>
<proteinExistence type="inferred from homology"/>
<dbReference type="RefSeq" id="WP_353684571.1">
    <property type="nucleotide sequence ID" value="NZ_CP144373.1"/>
</dbReference>
<keyword evidence="6 11" id="KW-0798">TonB box</keyword>
<dbReference type="PROSITE" id="PS52016">
    <property type="entry name" value="TONB_DEPENDENT_REC_3"/>
    <property type="match status" value="1"/>
</dbReference>
<keyword evidence="4 10" id="KW-0812">Transmembrane</keyword>
<evidence type="ECO:0000256" key="12">
    <source>
        <dbReference type="SAM" id="SignalP"/>
    </source>
</evidence>
<evidence type="ECO:0000256" key="5">
    <source>
        <dbReference type="ARBA" id="ARBA00022729"/>
    </source>
</evidence>
<dbReference type="PANTHER" id="PTHR30069:SF29">
    <property type="entry name" value="HEMOGLOBIN AND HEMOGLOBIN-HAPTOGLOBIN-BINDING PROTEIN 1-RELATED"/>
    <property type="match status" value="1"/>
</dbReference>
<evidence type="ECO:0000256" key="9">
    <source>
        <dbReference type="ARBA" id="ARBA00023237"/>
    </source>
</evidence>
<name>A0AAU8H083_9BACT</name>
<dbReference type="SUPFAM" id="SSF56935">
    <property type="entry name" value="Porins"/>
    <property type="match status" value="1"/>
</dbReference>